<dbReference type="RefSeq" id="WP_265544265.1">
    <property type="nucleotide sequence ID" value="NZ_CP098740.1"/>
</dbReference>
<dbReference type="PANTHER" id="PTHR42978:SF6">
    <property type="entry name" value="QUORUM-QUENCHING LACTONASE YTNP-RELATED"/>
    <property type="match status" value="1"/>
</dbReference>
<evidence type="ECO:0000256" key="3">
    <source>
        <dbReference type="ARBA" id="ARBA00022801"/>
    </source>
</evidence>
<evidence type="ECO:0000259" key="5">
    <source>
        <dbReference type="SMART" id="SM00849"/>
    </source>
</evidence>
<keyword evidence="7" id="KW-1185">Reference proteome</keyword>
<dbReference type="InterPro" id="IPR001279">
    <property type="entry name" value="Metallo-B-lactamas"/>
</dbReference>
<dbReference type="InterPro" id="IPR051013">
    <property type="entry name" value="MBL_superfamily_lactonases"/>
</dbReference>
<dbReference type="EMBL" id="CP098740">
    <property type="protein sequence ID" value="UZK56188.1"/>
    <property type="molecule type" value="Genomic_DNA"/>
</dbReference>
<keyword evidence="3" id="KW-0378">Hydrolase</keyword>
<gene>
    <name evidence="6" type="ORF">NEH16_20675</name>
</gene>
<organism evidence="6 7">
    <name type="scientific">Streptomyces drozdowiczii</name>
    <dbReference type="NCBI Taxonomy" id="202862"/>
    <lineage>
        <taxon>Bacteria</taxon>
        <taxon>Bacillati</taxon>
        <taxon>Actinomycetota</taxon>
        <taxon>Actinomycetes</taxon>
        <taxon>Kitasatosporales</taxon>
        <taxon>Streptomycetaceae</taxon>
        <taxon>Streptomyces</taxon>
    </lineage>
</organism>
<comment type="similarity">
    <text evidence="1">Belongs to the metallo-beta-lactamase superfamily.</text>
</comment>
<evidence type="ECO:0000313" key="6">
    <source>
        <dbReference type="EMBL" id="UZK56188.1"/>
    </source>
</evidence>
<evidence type="ECO:0000256" key="1">
    <source>
        <dbReference type="ARBA" id="ARBA00007749"/>
    </source>
</evidence>
<dbReference type="InterPro" id="IPR036866">
    <property type="entry name" value="RibonucZ/Hydroxyglut_hydro"/>
</dbReference>
<name>A0ABY6PVJ7_9ACTN</name>
<dbReference type="Gene3D" id="3.60.15.10">
    <property type="entry name" value="Ribonuclease Z/Hydroxyacylglutathione hydrolase-like"/>
    <property type="match status" value="1"/>
</dbReference>
<dbReference type="PANTHER" id="PTHR42978">
    <property type="entry name" value="QUORUM-QUENCHING LACTONASE YTNP-RELATED-RELATED"/>
    <property type="match status" value="1"/>
</dbReference>
<evidence type="ECO:0000256" key="4">
    <source>
        <dbReference type="ARBA" id="ARBA00022833"/>
    </source>
</evidence>
<feature type="domain" description="Metallo-beta-lactamase" evidence="5">
    <location>
        <begin position="54"/>
        <end position="246"/>
    </location>
</feature>
<dbReference type="SMART" id="SM00849">
    <property type="entry name" value="Lactamase_B"/>
    <property type="match status" value="1"/>
</dbReference>
<sequence>MTDPTTLRLGDTTVSFVPDGVIQGRPTAWLPDSTDAFWAARPEYLDASGYLVASVGGLLVEHGDRALLIDAGFGPHTLPADPATPNGAMRGGDLPASLAALGRTPDCIEAVAFSHLHPDHTGWATHERLFARAAYLVAEAEWAAREPGDGLDALAPHVRTVADGQEVFPGVRARVTAGHTAGHTEFVITGGGRRLIAFGDSLHSPVQVDRPEWSCVYDHDPAASAEHRRRLVAELAEPGTLAFGIHFADRAFGRVVAGGEGPAWRPLDAADGLA</sequence>
<keyword evidence="2" id="KW-0479">Metal-binding</keyword>
<dbReference type="Pfam" id="PF00753">
    <property type="entry name" value="Lactamase_B"/>
    <property type="match status" value="1"/>
</dbReference>
<dbReference type="Proteomes" id="UP001164963">
    <property type="component" value="Chromosome"/>
</dbReference>
<evidence type="ECO:0000256" key="2">
    <source>
        <dbReference type="ARBA" id="ARBA00022723"/>
    </source>
</evidence>
<keyword evidence="4" id="KW-0862">Zinc</keyword>
<evidence type="ECO:0000313" key="7">
    <source>
        <dbReference type="Proteomes" id="UP001164963"/>
    </source>
</evidence>
<reference evidence="6" key="1">
    <citation type="journal article" date="2022" name="Front. Microbiol.">
        <title>Mirubactin C rescues the lethal effect of cell wall biosynthesis mutations in Bacillus subtilis.</title>
        <authorList>
            <person name="Kepplinger B."/>
            <person name="Wen X."/>
            <person name="Tyler A.R."/>
            <person name="Kim B.Y."/>
            <person name="Brown J."/>
            <person name="Banks P."/>
            <person name="Dashti Y."/>
            <person name="Mackenzie E.S."/>
            <person name="Wills C."/>
            <person name="Kawai Y."/>
            <person name="Waldron K.J."/>
            <person name="Allenby N.E.E."/>
            <person name="Wu L.J."/>
            <person name="Hall M.J."/>
            <person name="Errington J."/>
        </authorList>
    </citation>
    <scope>NUCLEOTIDE SEQUENCE</scope>
    <source>
        <strain evidence="6">MDA8-470</strain>
    </source>
</reference>
<proteinExistence type="inferred from homology"/>
<protein>
    <submittedName>
        <fullName evidence="6">MBL fold metallo-hydrolase</fullName>
    </submittedName>
</protein>
<accession>A0ABY6PVJ7</accession>
<dbReference type="SUPFAM" id="SSF56281">
    <property type="entry name" value="Metallo-hydrolase/oxidoreductase"/>
    <property type="match status" value="1"/>
</dbReference>